<dbReference type="EMBL" id="KQ030513">
    <property type="protein sequence ID" value="KJZ76141.1"/>
    <property type="molecule type" value="Genomic_DNA"/>
</dbReference>
<proteinExistence type="inferred from homology"/>
<feature type="transmembrane region" description="Helical" evidence="9">
    <location>
        <begin position="74"/>
        <end position="93"/>
    </location>
</feature>
<comment type="subcellular location">
    <subcellularLocation>
        <location evidence="2">Endoplasmic reticulum membrane</location>
        <topology evidence="2">Multi-pass membrane protein</topology>
    </subcellularLocation>
</comment>
<keyword evidence="5 9" id="KW-0812">Transmembrane</keyword>
<protein>
    <recommendedName>
        <fullName evidence="10">Sugar phosphate transporter domain-containing protein</fullName>
    </recommendedName>
</protein>
<evidence type="ECO:0000256" key="6">
    <source>
        <dbReference type="ARBA" id="ARBA00022989"/>
    </source>
</evidence>
<dbReference type="OrthoDB" id="6418713at2759"/>
<feature type="transmembrane region" description="Helical" evidence="9">
    <location>
        <begin position="105"/>
        <end position="122"/>
    </location>
</feature>
<sequence>MSQRQSQESLLSSRDDGDMEPEWHELRPSVDAKASKALHPAFYIMNWIILSNATIIFNKWIIDSAGFTMLLTCWHLVFAALATQILAHCTSILDSRHAVKMTSGLYLRAICPIGVFYSISLLGSNLVYLYLSVAFIQMLKSAGPISVLLVSWIWRVEEPSPVAFVKICVIVLGVALASIGEIQFSLLGFLLQMASTVFESIRLVLIQVLLGDRKMDPLVGLYYFAPICAAISMALALPFELPQFQWQHVVQTGFGVLFLNAFVAFLLNVAGVFLVIQTPALCIAAAWIITQLTQRRLVGHLVLS</sequence>
<feature type="compositionally biased region" description="Basic and acidic residues" evidence="8">
    <location>
        <begin position="13"/>
        <end position="22"/>
    </location>
</feature>
<evidence type="ECO:0000256" key="1">
    <source>
        <dbReference type="ARBA" id="ARBA00003420"/>
    </source>
</evidence>
<evidence type="ECO:0000256" key="3">
    <source>
        <dbReference type="ARBA" id="ARBA00010425"/>
    </source>
</evidence>
<feature type="compositionally biased region" description="Low complexity" evidence="8">
    <location>
        <begin position="1"/>
        <end position="12"/>
    </location>
</feature>
<dbReference type="Pfam" id="PF03151">
    <property type="entry name" value="TPT"/>
    <property type="match status" value="1"/>
</dbReference>
<accession>A0A0F7ZL96</accession>
<evidence type="ECO:0000259" key="10">
    <source>
        <dbReference type="Pfam" id="PF03151"/>
    </source>
</evidence>
<dbReference type="AlphaFoldDB" id="A0A0F7ZL96"/>
<feature type="transmembrane region" description="Helical" evidence="9">
    <location>
        <begin position="257"/>
        <end position="289"/>
    </location>
</feature>
<feature type="transmembrane region" description="Helical" evidence="9">
    <location>
        <begin position="162"/>
        <end position="180"/>
    </location>
</feature>
<feature type="region of interest" description="Disordered" evidence="8">
    <location>
        <begin position="1"/>
        <end position="22"/>
    </location>
</feature>
<reference evidence="11 12" key="1">
    <citation type="journal article" date="2014" name="Genome Biol. Evol.">
        <title>Comparative genomics and transcriptomics analyses reveal divergent lifestyle features of nematode endoparasitic fungus Hirsutella minnesotensis.</title>
        <authorList>
            <person name="Lai Y."/>
            <person name="Liu K."/>
            <person name="Zhang X."/>
            <person name="Zhang X."/>
            <person name="Li K."/>
            <person name="Wang N."/>
            <person name="Shu C."/>
            <person name="Wu Y."/>
            <person name="Wang C."/>
            <person name="Bushley K.E."/>
            <person name="Xiang M."/>
            <person name="Liu X."/>
        </authorList>
    </citation>
    <scope>NUCLEOTIDE SEQUENCE [LARGE SCALE GENOMIC DNA]</scope>
    <source>
        <strain evidence="11 12">3608</strain>
    </source>
</reference>
<dbReference type="GO" id="GO:0005789">
    <property type="term" value="C:endoplasmic reticulum membrane"/>
    <property type="evidence" value="ECO:0007669"/>
    <property type="project" value="UniProtKB-SubCell"/>
</dbReference>
<comment type="subunit">
    <text evidence="4">Homooligomer.</text>
</comment>
<comment type="similarity">
    <text evidence="3">Belongs to the TPT transporter family. SLC35D subfamily.</text>
</comment>
<feature type="transmembrane region" description="Helical" evidence="9">
    <location>
        <begin position="128"/>
        <end position="150"/>
    </location>
</feature>
<evidence type="ECO:0000256" key="4">
    <source>
        <dbReference type="ARBA" id="ARBA00011182"/>
    </source>
</evidence>
<keyword evidence="12" id="KW-1185">Reference proteome</keyword>
<dbReference type="InterPro" id="IPR050186">
    <property type="entry name" value="TPT_transporter"/>
</dbReference>
<feature type="transmembrane region" description="Helical" evidence="9">
    <location>
        <begin position="218"/>
        <end position="237"/>
    </location>
</feature>
<feature type="transmembrane region" description="Helical" evidence="9">
    <location>
        <begin position="186"/>
        <end position="206"/>
    </location>
</feature>
<feature type="transmembrane region" description="Helical" evidence="9">
    <location>
        <begin position="41"/>
        <end position="62"/>
    </location>
</feature>
<dbReference type="InterPro" id="IPR004853">
    <property type="entry name" value="Sugar_P_trans_dom"/>
</dbReference>
<evidence type="ECO:0000313" key="12">
    <source>
        <dbReference type="Proteomes" id="UP000054481"/>
    </source>
</evidence>
<dbReference type="Proteomes" id="UP000054481">
    <property type="component" value="Unassembled WGS sequence"/>
</dbReference>
<evidence type="ECO:0000313" key="11">
    <source>
        <dbReference type="EMBL" id="KJZ76141.1"/>
    </source>
</evidence>
<organism evidence="11 12">
    <name type="scientific">Hirsutella minnesotensis 3608</name>
    <dbReference type="NCBI Taxonomy" id="1043627"/>
    <lineage>
        <taxon>Eukaryota</taxon>
        <taxon>Fungi</taxon>
        <taxon>Dikarya</taxon>
        <taxon>Ascomycota</taxon>
        <taxon>Pezizomycotina</taxon>
        <taxon>Sordariomycetes</taxon>
        <taxon>Hypocreomycetidae</taxon>
        <taxon>Hypocreales</taxon>
        <taxon>Ophiocordycipitaceae</taxon>
        <taxon>Hirsutella</taxon>
    </lineage>
</organism>
<evidence type="ECO:0000256" key="2">
    <source>
        <dbReference type="ARBA" id="ARBA00004477"/>
    </source>
</evidence>
<name>A0A0F7ZL96_9HYPO</name>
<evidence type="ECO:0000256" key="9">
    <source>
        <dbReference type="SAM" id="Phobius"/>
    </source>
</evidence>
<comment type="function">
    <text evidence="1">Involved in the import of GDP-mannose from the cytoplasm into the Golgi lumen.</text>
</comment>
<evidence type="ECO:0000256" key="5">
    <source>
        <dbReference type="ARBA" id="ARBA00022692"/>
    </source>
</evidence>
<gene>
    <name evidence="11" type="ORF">HIM_04597</name>
</gene>
<feature type="domain" description="Sugar phosphate transporter" evidence="10">
    <location>
        <begin position="41"/>
        <end position="252"/>
    </location>
</feature>
<dbReference type="PANTHER" id="PTHR11132">
    <property type="entry name" value="SOLUTE CARRIER FAMILY 35"/>
    <property type="match status" value="1"/>
</dbReference>
<evidence type="ECO:0000256" key="8">
    <source>
        <dbReference type="SAM" id="MobiDB-lite"/>
    </source>
</evidence>
<keyword evidence="6 9" id="KW-1133">Transmembrane helix</keyword>
<evidence type="ECO:0000256" key="7">
    <source>
        <dbReference type="ARBA" id="ARBA00023136"/>
    </source>
</evidence>
<keyword evidence="7 9" id="KW-0472">Membrane</keyword>